<proteinExistence type="predicted"/>
<dbReference type="InterPro" id="IPR029063">
    <property type="entry name" value="SAM-dependent_MTases_sf"/>
</dbReference>
<dbReference type="SUPFAM" id="SSF53335">
    <property type="entry name" value="S-adenosyl-L-methionine-dependent methyltransferases"/>
    <property type="match status" value="1"/>
</dbReference>
<gene>
    <name evidence="3" type="ORF">O3H35_05145</name>
    <name evidence="2" type="ORF">O3H54_11480</name>
</gene>
<evidence type="ECO:0000313" key="3">
    <source>
        <dbReference type="EMBL" id="MCZ3372010.1"/>
    </source>
</evidence>
<evidence type="ECO:0000313" key="2">
    <source>
        <dbReference type="EMBL" id="MCZ3366502.1"/>
    </source>
</evidence>
<dbReference type="EMBL" id="JAPVER010000020">
    <property type="protein sequence ID" value="MCZ3366502.1"/>
    <property type="molecule type" value="Genomic_DNA"/>
</dbReference>
<protein>
    <submittedName>
        <fullName evidence="2">Class I SAM-dependent methyltransferase</fullName>
    </submittedName>
</protein>
<dbReference type="InterPro" id="IPR041698">
    <property type="entry name" value="Methyltransf_25"/>
</dbReference>
<dbReference type="Proteomes" id="UP001074446">
    <property type="component" value="Unassembled WGS sequence"/>
</dbReference>
<dbReference type="GO" id="GO:0008168">
    <property type="term" value="F:methyltransferase activity"/>
    <property type="evidence" value="ECO:0007669"/>
    <property type="project" value="UniProtKB-KW"/>
</dbReference>
<dbReference type="CDD" id="cd02440">
    <property type="entry name" value="AdoMet_MTases"/>
    <property type="match status" value="1"/>
</dbReference>
<reference evidence="2" key="1">
    <citation type="submission" date="2022-12" db="EMBL/GenBank/DDBJ databases">
        <title>Reclassification of two methanogenic archaea species isolated from the Kolyma lowland permafrost.</title>
        <authorList>
            <person name="Trubitsyn V.E."/>
            <person name="Rivkina E.M."/>
            <person name="Shcherbakova V.A."/>
        </authorList>
    </citation>
    <scope>NUCLEOTIDE SEQUENCE</scope>
    <source>
        <strain evidence="2">M2</strain>
        <strain evidence="3">MK4</strain>
    </source>
</reference>
<organism evidence="2 4">
    <name type="scientific">Methanobacterium veterum</name>
    <dbReference type="NCBI Taxonomy" id="408577"/>
    <lineage>
        <taxon>Archaea</taxon>
        <taxon>Methanobacteriati</taxon>
        <taxon>Methanobacteriota</taxon>
        <taxon>Methanomada group</taxon>
        <taxon>Methanobacteria</taxon>
        <taxon>Methanobacteriales</taxon>
        <taxon>Methanobacteriaceae</taxon>
        <taxon>Methanobacterium</taxon>
    </lineage>
</organism>
<name>A0A9E4ZVR6_9EURY</name>
<evidence type="ECO:0000259" key="1">
    <source>
        <dbReference type="Pfam" id="PF13649"/>
    </source>
</evidence>
<keyword evidence="2" id="KW-0808">Transferase</keyword>
<sequence>MSFKEPTSTQVFFTVAIGHTFGSFFWKNYVKSLNLNGNERILEYGSGSGALSRHIAPILLKSGGSLTCVDISQKWMGTIQKRMDKYPNVEFKLGTIFDLDILDNSYDAVVIHYVLHDIDSNLREEIVMALSRKLKKGGKVYIREPLADNHGMPAAEIRELMVKAGLNEIDFEINNVRLVGKSTEAVFQK</sequence>
<dbReference type="EMBL" id="JAPVES010000029">
    <property type="protein sequence ID" value="MCZ3372010.1"/>
    <property type="molecule type" value="Genomic_DNA"/>
</dbReference>
<dbReference type="Pfam" id="PF13649">
    <property type="entry name" value="Methyltransf_25"/>
    <property type="match status" value="1"/>
</dbReference>
<comment type="caution">
    <text evidence="2">The sequence shown here is derived from an EMBL/GenBank/DDBJ whole genome shotgun (WGS) entry which is preliminary data.</text>
</comment>
<evidence type="ECO:0000313" key="4">
    <source>
        <dbReference type="Proteomes" id="UP001068021"/>
    </source>
</evidence>
<feature type="domain" description="Methyltransferase" evidence="1">
    <location>
        <begin position="41"/>
        <end position="138"/>
    </location>
</feature>
<keyword evidence="2" id="KW-0489">Methyltransferase</keyword>
<dbReference type="Proteomes" id="UP001068021">
    <property type="component" value="Unassembled WGS sequence"/>
</dbReference>
<dbReference type="Gene3D" id="3.40.50.150">
    <property type="entry name" value="Vaccinia Virus protein VP39"/>
    <property type="match status" value="1"/>
</dbReference>
<dbReference type="RefSeq" id="WP_048082837.1">
    <property type="nucleotide sequence ID" value="NZ_JAPVER010000020.1"/>
</dbReference>
<dbReference type="AlphaFoldDB" id="A0A9E4ZVR6"/>
<dbReference type="GO" id="GO:0032259">
    <property type="term" value="P:methylation"/>
    <property type="evidence" value="ECO:0007669"/>
    <property type="project" value="UniProtKB-KW"/>
</dbReference>
<accession>A0A9E4ZVR6</accession>
<keyword evidence="4" id="KW-1185">Reference proteome</keyword>